<dbReference type="EMBL" id="JAINUF010000009">
    <property type="protein sequence ID" value="KAJ8350737.1"/>
    <property type="molecule type" value="Genomic_DNA"/>
</dbReference>
<dbReference type="Proteomes" id="UP001152622">
    <property type="component" value="Chromosome 9"/>
</dbReference>
<feature type="region of interest" description="Disordered" evidence="1">
    <location>
        <begin position="129"/>
        <end position="154"/>
    </location>
</feature>
<comment type="caution">
    <text evidence="2">The sequence shown here is derived from an EMBL/GenBank/DDBJ whole genome shotgun (WGS) entry which is preliminary data.</text>
</comment>
<dbReference type="AlphaFoldDB" id="A0A9Q1ISN1"/>
<name>A0A9Q1ISN1_SYNKA</name>
<keyword evidence="3" id="KW-1185">Reference proteome</keyword>
<protein>
    <submittedName>
        <fullName evidence="2">Uncharacterized protein</fullName>
    </submittedName>
</protein>
<evidence type="ECO:0000256" key="1">
    <source>
        <dbReference type="SAM" id="MobiDB-lite"/>
    </source>
</evidence>
<evidence type="ECO:0000313" key="2">
    <source>
        <dbReference type="EMBL" id="KAJ8350737.1"/>
    </source>
</evidence>
<accession>A0A9Q1ISN1</accession>
<sequence length="154" mass="17008">MFSPVPFAKNSLGRLRWDIGVHTRPPDCSLRNRLNSHSARLTVPRRLESSDEVRRLGWGRGGHFLPDMQERAVSFLWAQSHNFPVPFPDRAADGPEKGALAQGSALAHRGTHLYGMTQISHRVHDPGVNQTRTAASRGDTPDSIASLYQHTGAP</sequence>
<organism evidence="2 3">
    <name type="scientific">Synaphobranchus kaupii</name>
    <name type="common">Kaup's arrowtooth eel</name>
    <dbReference type="NCBI Taxonomy" id="118154"/>
    <lineage>
        <taxon>Eukaryota</taxon>
        <taxon>Metazoa</taxon>
        <taxon>Chordata</taxon>
        <taxon>Craniata</taxon>
        <taxon>Vertebrata</taxon>
        <taxon>Euteleostomi</taxon>
        <taxon>Actinopterygii</taxon>
        <taxon>Neopterygii</taxon>
        <taxon>Teleostei</taxon>
        <taxon>Anguilliformes</taxon>
        <taxon>Synaphobranchidae</taxon>
        <taxon>Synaphobranchus</taxon>
    </lineage>
</organism>
<evidence type="ECO:0000313" key="3">
    <source>
        <dbReference type="Proteomes" id="UP001152622"/>
    </source>
</evidence>
<gene>
    <name evidence="2" type="ORF">SKAU_G00258670</name>
</gene>
<proteinExistence type="predicted"/>
<reference evidence="2" key="1">
    <citation type="journal article" date="2023" name="Science">
        <title>Genome structures resolve the early diversification of teleost fishes.</title>
        <authorList>
            <person name="Parey E."/>
            <person name="Louis A."/>
            <person name="Montfort J."/>
            <person name="Bouchez O."/>
            <person name="Roques C."/>
            <person name="Iampietro C."/>
            <person name="Lluch J."/>
            <person name="Castinel A."/>
            <person name="Donnadieu C."/>
            <person name="Desvignes T."/>
            <person name="Floi Bucao C."/>
            <person name="Jouanno E."/>
            <person name="Wen M."/>
            <person name="Mejri S."/>
            <person name="Dirks R."/>
            <person name="Jansen H."/>
            <person name="Henkel C."/>
            <person name="Chen W.J."/>
            <person name="Zahm M."/>
            <person name="Cabau C."/>
            <person name="Klopp C."/>
            <person name="Thompson A.W."/>
            <person name="Robinson-Rechavi M."/>
            <person name="Braasch I."/>
            <person name="Lecointre G."/>
            <person name="Bobe J."/>
            <person name="Postlethwait J.H."/>
            <person name="Berthelot C."/>
            <person name="Roest Crollius H."/>
            <person name="Guiguen Y."/>
        </authorList>
    </citation>
    <scope>NUCLEOTIDE SEQUENCE</scope>
    <source>
        <strain evidence="2">WJC10195</strain>
    </source>
</reference>